<protein>
    <submittedName>
        <fullName evidence="4">Reo_6 protein</fullName>
    </submittedName>
</protein>
<evidence type="ECO:0000256" key="1">
    <source>
        <dbReference type="SAM" id="MobiDB-lite"/>
    </source>
</evidence>
<gene>
    <name evidence="4" type="ORF">PoB_002796600</name>
</gene>
<feature type="region of interest" description="Disordered" evidence="1">
    <location>
        <begin position="65"/>
        <end position="86"/>
    </location>
</feature>
<dbReference type="Pfam" id="PF09004">
    <property type="entry name" value="ALKBH8_N"/>
    <property type="match status" value="1"/>
</dbReference>
<feature type="domain" description="Alkylated DNA repair protein AlkB homologue 8 N-terminal" evidence="3">
    <location>
        <begin position="375"/>
        <end position="405"/>
    </location>
</feature>
<dbReference type="InterPro" id="IPR036691">
    <property type="entry name" value="Endo/exonu/phosph_ase_sf"/>
</dbReference>
<name>A0AAV3ZZW5_9GAST</name>
<dbReference type="PANTHER" id="PTHR47510">
    <property type="entry name" value="REVERSE TRANSCRIPTASE DOMAIN-CONTAINING PROTEIN"/>
    <property type="match status" value="1"/>
</dbReference>
<dbReference type="AlphaFoldDB" id="A0AAV3ZZW5"/>
<dbReference type="InterPro" id="IPR005135">
    <property type="entry name" value="Endo/exonuclease/phosphatase"/>
</dbReference>
<dbReference type="EMBL" id="BLXT01003294">
    <property type="protein sequence ID" value="GFO01461.1"/>
    <property type="molecule type" value="Genomic_DNA"/>
</dbReference>
<comment type="caution">
    <text evidence="4">The sequence shown here is derived from an EMBL/GenBank/DDBJ whole genome shotgun (WGS) entry which is preliminary data.</text>
</comment>
<dbReference type="Gene3D" id="3.60.10.10">
    <property type="entry name" value="Endonuclease/exonuclease/phosphatase"/>
    <property type="match status" value="1"/>
</dbReference>
<proteinExistence type="predicted"/>
<feature type="domain" description="Endonuclease/exonuclease/phosphatase" evidence="2">
    <location>
        <begin position="112"/>
        <end position="314"/>
    </location>
</feature>
<sequence>MAPIYGDVLCRALVICIVFSLFWTNANGLYVKYSREELLLLDPEHSHVDHVGISISSTIFAGLTKPTNSQDNTQQAGNRAKRSRGRRAGLLVKSRRVNNIKRPPLPTLLLSNVNRLFNKTDELFSRLQSQKDFRNCHALCLTETWLNNSYLDGLVKPPGFSIYRQDRDKITTGKQDGGSVCFVILDKWCTNVKVISSGCNKNLEHLTIKCRPFYLPRNFSSLTLTAVYIHPAADTKEALDHLRDRVSNSENKDPDTHSIICGDFNQANLKTVLPNFYQHVTCPTRGINTLDHCYSKLNSAYKAIERSGLGNSDHSCVLLIPKYIQKVKRSKPVTQTILSWTDSAVEALRDCFEKTDWTTFLEQSTNLHEYSEIVSRQRLYFLRKLKSSDVGSGILINSYRATIESVLTLSITVWFGRASKASLGKLESIIRLAERIINIELPSLEKIYIKRLTGKTKKIMKDLTHPAAKYFVFLPHGRRLRAFKGNKRLLNSFFPQAVKQFNNQRLMIVKDGF</sequence>
<evidence type="ECO:0000259" key="2">
    <source>
        <dbReference type="Pfam" id="PF03372"/>
    </source>
</evidence>
<dbReference type="GO" id="GO:0008168">
    <property type="term" value="F:methyltransferase activity"/>
    <property type="evidence" value="ECO:0007669"/>
    <property type="project" value="InterPro"/>
</dbReference>
<organism evidence="4 5">
    <name type="scientific">Plakobranchus ocellatus</name>
    <dbReference type="NCBI Taxonomy" id="259542"/>
    <lineage>
        <taxon>Eukaryota</taxon>
        <taxon>Metazoa</taxon>
        <taxon>Spiralia</taxon>
        <taxon>Lophotrochozoa</taxon>
        <taxon>Mollusca</taxon>
        <taxon>Gastropoda</taxon>
        <taxon>Heterobranchia</taxon>
        <taxon>Euthyneura</taxon>
        <taxon>Panpulmonata</taxon>
        <taxon>Sacoglossa</taxon>
        <taxon>Placobranchoidea</taxon>
        <taxon>Plakobranchidae</taxon>
        <taxon>Plakobranchus</taxon>
    </lineage>
</organism>
<dbReference type="Pfam" id="PF03372">
    <property type="entry name" value="Exo_endo_phos"/>
    <property type="match status" value="1"/>
</dbReference>
<dbReference type="InterPro" id="IPR015095">
    <property type="entry name" value="AlkB_hom8_N"/>
</dbReference>
<feature type="compositionally biased region" description="Polar residues" evidence="1">
    <location>
        <begin position="65"/>
        <end position="77"/>
    </location>
</feature>
<dbReference type="Proteomes" id="UP000735302">
    <property type="component" value="Unassembled WGS sequence"/>
</dbReference>
<dbReference type="SUPFAM" id="SSF56219">
    <property type="entry name" value="DNase I-like"/>
    <property type="match status" value="1"/>
</dbReference>
<accession>A0AAV3ZZW5</accession>
<dbReference type="PANTHER" id="PTHR47510:SF3">
    <property type="entry name" value="ENDO_EXONUCLEASE_PHOSPHATASE DOMAIN-CONTAINING PROTEIN"/>
    <property type="match status" value="1"/>
</dbReference>
<keyword evidence="5" id="KW-1185">Reference proteome</keyword>
<evidence type="ECO:0000313" key="5">
    <source>
        <dbReference type="Proteomes" id="UP000735302"/>
    </source>
</evidence>
<evidence type="ECO:0000313" key="4">
    <source>
        <dbReference type="EMBL" id="GFO01461.1"/>
    </source>
</evidence>
<reference evidence="4 5" key="1">
    <citation type="journal article" date="2021" name="Elife">
        <title>Chloroplast acquisition without the gene transfer in kleptoplastic sea slugs, Plakobranchus ocellatus.</title>
        <authorList>
            <person name="Maeda T."/>
            <person name="Takahashi S."/>
            <person name="Yoshida T."/>
            <person name="Shimamura S."/>
            <person name="Takaki Y."/>
            <person name="Nagai Y."/>
            <person name="Toyoda A."/>
            <person name="Suzuki Y."/>
            <person name="Arimoto A."/>
            <person name="Ishii H."/>
            <person name="Satoh N."/>
            <person name="Nishiyama T."/>
            <person name="Hasebe M."/>
            <person name="Maruyama T."/>
            <person name="Minagawa J."/>
            <person name="Obokata J."/>
            <person name="Shigenobu S."/>
        </authorList>
    </citation>
    <scope>NUCLEOTIDE SEQUENCE [LARGE SCALE GENOMIC DNA]</scope>
</reference>
<evidence type="ECO:0000259" key="3">
    <source>
        <dbReference type="Pfam" id="PF09004"/>
    </source>
</evidence>
<dbReference type="GO" id="GO:0016706">
    <property type="term" value="F:2-oxoglutarate-dependent dioxygenase activity"/>
    <property type="evidence" value="ECO:0007669"/>
    <property type="project" value="InterPro"/>
</dbReference>